<keyword evidence="2" id="KW-1185">Reference proteome</keyword>
<keyword evidence="1" id="KW-0175">Coiled coil</keyword>
<feature type="coiled-coil region" evidence="1">
    <location>
        <begin position="136"/>
        <end position="191"/>
    </location>
</feature>
<feature type="coiled-coil region" evidence="1">
    <location>
        <begin position="475"/>
        <end position="579"/>
    </location>
</feature>
<name>A0A0K0CUM4_ANGCA</name>
<reference evidence="3" key="2">
    <citation type="submission" date="2017-02" db="UniProtKB">
        <authorList>
            <consortium name="WormBaseParasite"/>
        </authorList>
    </citation>
    <scope>IDENTIFICATION</scope>
</reference>
<dbReference type="Gene3D" id="1.10.287.1490">
    <property type="match status" value="1"/>
</dbReference>
<protein>
    <submittedName>
        <fullName evidence="3">Myosin_tail_1 domain-containing protein</fullName>
    </submittedName>
</protein>
<evidence type="ECO:0000313" key="2">
    <source>
        <dbReference type="Proteomes" id="UP000035642"/>
    </source>
</evidence>
<dbReference type="STRING" id="6313.A0A0K0CUM4"/>
<reference evidence="2" key="1">
    <citation type="submission" date="2012-09" db="EMBL/GenBank/DDBJ databases">
        <authorList>
            <person name="Martin A.A."/>
        </authorList>
    </citation>
    <scope>NUCLEOTIDE SEQUENCE</scope>
</reference>
<organism evidence="2 3">
    <name type="scientific">Angiostrongylus cantonensis</name>
    <name type="common">Rat lungworm</name>
    <dbReference type="NCBI Taxonomy" id="6313"/>
    <lineage>
        <taxon>Eukaryota</taxon>
        <taxon>Metazoa</taxon>
        <taxon>Ecdysozoa</taxon>
        <taxon>Nematoda</taxon>
        <taxon>Chromadorea</taxon>
        <taxon>Rhabditida</taxon>
        <taxon>Rhabditina</taxon>
        <taxon>Rhabditomorpha</taxon>
        <taxon>Strongyloidea</taxon>
        <taxon>Metastrongylidae</taxon>
        <taxon>Angiostrongylus</taxon>
    </lineage>
</organism>
<evidence type="ECO:0000256" key="1">
    <source>
        <dbReference type="SAM" id="Coils"/>
    </source>
</evidence>
<sequence>MVQLLDRSSSVVVLDPFLVEHHITIEKKIVLIVWEKRRRYKTALNAFDEEENDWWSVMIKRPDAQVTMSNPQCATPPLSSSSEEEFSGMSVSRSSFVTPCGPNRRRKNSINLSVHTIARCDGSPLLEAINSPKVRELRREREIRTLRRQLNEIEDQLMNSELQVSESRNKIESLIGEIAKKNERIRDLESNGKLSQRSQAELEAKVVLLTKHLEGCQHQCHSQKERLAAYKLNVEGLEEKQMDLSEQLETKSSSIAALERELRDVKDEAVKSLQQVRLLDNERNTLMRLLEEERQAATSEREQYQGAISEWRKRLEAETANAMSIYSNEMGKNALLQQEVREKTEQLEKTRILYDSEKRSYENTIEEIKRRLQDKYDIAMKSLAEAETKLCHQESRHKCFVLEHEAVVQQLESVHFAEIIQRDTKISTACTRIEELEAIMIDRERTILEQRKDLANITMEKDATDSKLRSIEIVLEKKEGQLHEVTVMIEKLKEDLESITSKYNDTNHSLEIAQAECLELQSTVSRKDFEISEHVKDLKSLSEAYNEALEELKQTKQCLEEERKLLKCQESEARTISEDLKEKLVVLEDRSARNADALSLLEEKIKSFHNDEKINEEPFEQQCEEKKTLGRDLLGLLKKFEKLETDFFLALEKISKLELEVMSLREKNALWNKYLEVSTSSEVKSLPEIDTSVGTHLHSSWLEHLENEEELHFSAMRTQCGKLNKACTAYIIYSTIYMIYNHRITKSVKSQFVSIVYRGFSLDSAPSSSMHNITLVLDASEAKDVAVLDTDRSRVNELQRRNAMLHPAMRCAYATEVACYNSPSGSENIVKHGSRSARRKSGVKVTGLECDFVE</sequence>
<accession>A0A0K0CUM4</accession>
<evidence type="ECO:0000313" key="3">
    <source>
        <dbReference type="WBParaSite" id="ACAC_0000093501-mRNA-1"/>
    </source>
</evidence>
<dbReference type="Proteomes" id="UP000035642">
    <property type="component" value="Unassembled WGS sequence"/>
</dbReference>
<dbReference type="AlphaFoldDB" id="A0A0K0CUM4"/>
<feature type="coiled-coil region" evidence="1">
    <location>
        <begin position="220"/>
        <end position="389"/>
    </location>
</feature>
<dbReference type="WBParaSite" id="ACAC_0000093501-mRNA-1">
    <property type="protein sequence ID" value="ACAC_0000093501-mRNA-1"/>
    <property type="gene ID" value="ACAC_0000093501"/>
</dbReference>
<proteinExistence type="predicted"/>